<dbReference type="Proteomes" id="UP000299102">
    <property type="component" value="Unassembled WGS sequence"/>
</dbReference>
<evidence type="ECO:0000313" key="2">
    <source>
        <dbReference type="EMBL" id="GBP80010.1"/>
    </source>
</evidence>
<dbReference type="EMBL" id="BGZK01001442">
    <property type="protein sequence ID" value="GBP80010.1"/>
    <property type="molecule type" value="Genomic_DNA"/>
</dbReference>
<protein>
    <submittedName>
        <fullName evidence="2">Uncharacterized protein</fullName>
    </submittedName>
</protein>
<feature type="region of interest" description="Disordered" evidence="1">
    <location>
        <begin position="132"/>
        <end position="152"/>
    </location>
</feature>
<proteinExistence type="predicted"/>
<comment type="caution">
    <text evidence="2">The sequence shown here is derived from an EMBL/GenBank/DDBJ whole genome shotgun (WGS) entry which is preliminary data.</text>
</comment>
<reference evidence="2 3" key="1">
    <citation type="journal article" date="2019" name="Commun. Biol.">
        <title>The bagworm genome reveals a unique fibroin gene that provides high tensile strength.</title>
        <authorList>
            <person name="Kono N."/>
            <person name="Nakamura H."/>
            <person name="Ohtoshi R."/>
            <person name="Tomita M."/>
            <person name="Numata K."/>
            <person name="Arakawa K."/>
        </authorList>
    </citation>
    <scope>NUCLEOTIDE SEQUENCE [LARGE SCALE GENOMIC DNA]</scope>
</reference>
<dbReference type="AlphaFoldDB" id="A0A4C1YXN8"/>
<keyword evidence="3" id="KW-1185">Reference proteome</keyword>
<organism evidence="2 3">
    <name type="scientific">Eumeta variegata</name>
    <name type="common">Bagworm moth</name>
    <name type="synonym">Eumeta japonica</name>
    <dbReference type="NCBI Taxonomy" id="151549"/>
    <lineage>
        <taxon>Eukaryota</taxon>
        <taxon>Metazoa</taxon>
        <taxon>Ecdysozoa</taxon>
        <taxon>Arthropoda</taxon>
        <taxon>Hexapoda</taxon>
        <taxon>Insecta</taxon>
        <taxon>Pterygota</taxon>
        <taxon>Neoptera</taxon>
        <taxon>Endopterygota</taxon>
        <taxon>Lepidoptera</taxon>
        <taxon>Glossata</taxon>
        <taxon>Ditrysia</taxon>
        <taxon>Tineoidea</taxon>
        <taxon>Psychidae</taxon>
        <taxon>Oiketicinae</taxon>
        <taxon>Eumeta</taxon>
    </lineage>
</organism>
<name>A0A4C1YXN8_EUMVA</name>
<feature type="compositionally biased region" description="Polar residues" evidence="1">
    <location>
        <begin position="140"/>
        <end position="152"/>
    </location>
</feature>
<evidence type="ECO:0000313" key="3">
    <source>
        <dbReference type="Proteomes" id="UP000299102"/>
    </source>
</evidence>
<evidence type="ECO:0000256" key="1">
    <source>
        <dbReference type="SAM" id="MobiDB-lite"/>
    </source>
</evidence>
<accession>A0A4C1YXN8</accession>
<feature type="region of interest" description="Disordered" evidence="1">
    <location>
        <begin position="79"/>
        <end position="105"/>
    </location>
</feature>
<gene>
    <name evidence="2" type="ORF">EVAR_68364_1</name>
</gene>
<sequence length="152" mass="16701">MQPLDVAVYGPFKKYHGIRVECISRNAHKPYCKPIRYRKAIWGSVRQNVRSSVQNAVNGFTKSGIWTYDPNVFGDEDYASSTMTDRPFPKPSSSMTEGPVNDAQSTVGIDHFNGTSSTVTVCALNDSPATTVTAKKTVAESSTQSSRPRFQS</sequence>
<feature type="compositionally biased region" description="Polar residues" evidence="1">
    <location>
        <begin position="91"/>
        <end position="105"/>
    </location>
</feature>
<dbReference type="OrthoDB" id="8194222at2759"/>